<evidence type="ECO:0000313" key="1">
    <source>
        <dbReference type="EMBL" id="MBX65037.1"/>
    </source>
</evidence>
<proteinExistence type="predicted"/>
<dbReference type="EMBL" id="GGEC01084553">
    <property type="protein sequence ID" value="MBX65037.1"/>
    <property type="molecule type" value="Transcribed_RNA"/>
</dbReference>
<reference evidence="1" key="1">
    <citation type="submission" date="2018-02" db="EMBL/GenBank/DDBJ databases">
        <title>Rhizophora mucronata_Transcriptome.</title>
        <authorList>
            <person name="Meera S.P."/>
            <person name="Sreeshan A."/>
            <person name="Augustine A."/>
        </authorList>
    </citation>
    <scope>NUCLEOTIDE SEQUENCE</scope>
    <source>
        <tissue evidence="1">Leaf</tissue>
    </source>
</reference>
<organism evidence="1">
    <name type="scientific">Rhizophora mucronata</name>
    <name type="common">Asiatic mangrove</name>
    <dbReference type="NCBI Taxonomy" id="61149"/>
    <lineage>
        <taxon>Eukaryota</taxon>
        <taxon>Viridiplantae</taxon>
        <taxon>Streptophyta</taxon>
        <taxon>Embryophyta</taxon>
        <taxon>Tracheophyta</taxon>
        <taxon>Spermatophyta</taxon>
        <taxon>Magnoliopsida</taxon>
        <taxon>eudicotyledons</taxon>
        <taxon>Gunneridae</taxon>
        <taxon>Pentapetalae</taxon>
        <taxon>rosids</taxon>
        <taxon>fabids</taxon>
        <taxon>Malpighiales</taxon>
        <taxon>Rhizophoraceae</taxon>
        <taxon>Rhizophora</taxon>
    </lineage>
</organism>
<protein>
    <submittedName>
        <fullName evidence="1">Uncharacterized protein</fullName>
    </submittedName>
</protein>
<accession>A0A2P2QDS5</accession>
<dbReference type="AlphaFoldDB" id="A0A2P2QDS5"/>
<name>A0A2P2QDS5_RHIMU</name>
<sequence length="25" mass="2738">MIDEDVLPIGAAAHAAIAERYLIER</sequence>